<keyword evidence="9 14" id="KW-0720">Serine protease</keyword>
<dbReference type="SUPFAM" id="SSF57440">
    <property type="entry name" value="Kringle-like"/>
    <property type="match status" value="1"/>
</dbReference>
<dbReference type="GO" id="GO:0004252">
    <property type="term" value="F:serine-type endopeptidase activity"/>
    <property type="evidence" value="ECO:0007669"/>
    <property type="project" value="InterPro"/>
</dbReference>
<keyword evidence="2" id="KW-0964">Secreted</keyword>
<accession>A0A8T2ICD8</accession>
<dbReference type="InterPro" id="IPR050127">
    <property type="entry name" value="Serine_Proteases_S1"/>
</dbReference>
<evidence type="ECO:0000256" key="11">
    <source>
        <dbReference type="ARBA" id="ARBA00024195"/>
    </source>
</evidence>
<dbReference type="PROSITE" id="PS00022">
    <property type="entry name" value="EGF_1"/>
    <property type="match status" value="2"/>
</dbReference>
<keyword evidence="4 13" id="KW-0420">Kringle</keyword>
<dbReference type="PROSITE" id="PS00134">
    <property type="entry name" value="TRYPSIN_HIS"/>
    <property type="match status" value="1"/>
</dbReference>
<evidence type="ECO:0000256" key="9">
    <source>
        <dbReference type="ARBA" id="ARBA00022825"/>
    </source>
</evidence>
<sequence length="463" mass="50890">VIHYCREDTCRYGDCVLTRIPPHYKCRCDYPYQGLKCSVASEACDRNPCKNGGICVKKPENTFQCRCTMNYRGELCEISPQDCYKQDGLTYRGHVSLTESGFTCLPWDSYLLMKEDINAFVPGISEHGIGDHNYCRNPDGAETPWCYFQDDNGELAWDLCDVKVCPRKPSVRPPVLKPSGTLPTLVPRTTQKMNVSFPTCGVRELLTANRGRIVGGKRTQPGKHPWLASLQLKVPVVPYPAGHLCGGTLIAECWVLTAAHCFKSLSQPRYWRVVLGKMDLAKNETSEQTIDGEKIVPMSTIARSPPVTITTLGVYEGLHFTLTTQLSNRSVVKLKKVNGECAKETKYVKTACLPDRQFAAGVTCSILDGEGQRQIVSEASCSEPKSYGKLIDRSMLCAGVEEGGIDSCQGDSGGPLACERNGVSQIAGVVSWGEGCGLKDKPGVYAPVHRFVSWIQNAIKLNS</sequence>
<protein>
    <submittedName>
        <fullName evidence="18">Uncharacterized protein</fullName>
    </submittedName>
</protein>
<dbReference type="GO" id="GO:0005615">
    <property type="term" value="C:extracellular space"/>
    <property type="evidence" value="ECO:0007669"/>
    <property type="project" value="TreeGrafter"/>
</dbReference>
<keyword evidence="8 14" id="KW-0378">Hydrolase</keyword>
<evidence type="ECO:0000259" key="17">
    <source>
        <dbReference type="PROSITE" id="PS50240"/>
    </source>
</evidence>
<dbReference type="PROSITE" id="PS01186">
    <property type="entry name" value="EGF_2"/>
    <property type="match status" value="1"/>
</dbReference>
<dbReference type="InterPro" id="IPR001254">
    <property type="entry name" value="Trypsin_dom"/>
</dbReference>
<dbReference type="InterPro" id="IPR000742">
    <property type="entry name" value="EGF"/>
</dbReference>
<evidence type="ECO:0000256" key="5">
    <source>
        <dbReference type="ARBA" id="ARBA00022670"/>
    </source>
</evidence>
<comment type="subcellular location">
    <subcellularLocation>
        <location evidence="1">Secreted</location>
    </subcellularLocation>
</comment>
<dbReference type="PANTHER" id="PTHR24264">
    <property type="entry name" value="TRYPSIN-RELATED"/>
    <property type="match status" value="1"/>
</dbReference>
<dbReference type="PANTHER" id="PTHR24264:SF40">
    <property type="entry name" value="HYALURONAN-BINDING PROTEIN 2"/>
    <property type="match status" value="1"/>
</dbReference>
<dbReference type="SUPFAM" id="SSF57196">
    <property type="entry name" value="EGF/Laminin"/>
    <property type="match status" value="1"/>
</dbReference>
<dbReference type="PROSITE" id="PS50240">
    <property type="entry name" value="TRYPSIN_DOM"/>
    <property type="match status" value="1"/>
</dbReference>
<dbReference type="InterPro" id="IPR001314">
    <property type="entry name" value="Peptidase_S1A"/>
</dbReference>
<dbReference type="InterPro" id="IPR018056">
    <property type="entry name" value="Kringle_CS"/>
</dbReference>
<feature type="non-terminal residue" evidence="18">
    <location>
        <position position="463"/>
    </location>
</feature>
<keyword evidence="10 12" id="KW-1015">Disulfide bond</keyword>
<dbReference type="GO" id="GO:0006508">
    <property type="term" value="P:proteolysis"/>
    <property type="evidence" value="ECO:0007669"/>
    <property type="project" value="UniProtKB-KW"/>
</dbReference>
<dbReference type="PROSITE" id="PS50026">
    <property type="entry name" value="EGF_3"/>
    <property type="match status" value="1"/>
</dbReference>
<evidence type="ECO:0000256" key="1">
    <source>
        <dbReference type="ARBA" id="ARBA00004613"/>
    </source>
</evidence>
<dbReference type="CDD" id="cd00054">
    <property type="entry name" value="EGF_CA"/>
    <property type="match status" value="1"/>
</dbReference>
<keyword evidence="19" id="KW-1185">Reference proteome</keyword>
<evidence type="ECO:0000256" key="6">
    <source>
        <dbReference type="ARBA" id="ARBA00022729"/>
    </source>
</evidence>
<feature type="domain" description="Peptidase S1" evidence="17">
    <location>
        <begin position="213"/>
        <end position="460"/>
    </location>
</feature>
<dbReference type="Pfam" id="PF00051">
    <property type="entry name" value="Kringle"/>
    <property type="match status" value="1"/>
</dbReference>
<dbReference type="InterPro" id="IPR009003">
    <property type="entry name" value="Peptidase_S1_PA"/>
</dbReference>
<feature type="disulfide bond" evidence="12">
    <location>
        <begin position="67"/>
        <end position="76"/>
    </location>
</feature>
<dbReference type="Proteomes" id="UP000812440">
    <property type="component" value="Unassembled WGS sequence"/>
</dbReference>
<keyword evidence="7" id="KW-0677">Repeat</keyword>
<dbReference type="FunFam" id="2.10.25.10:FF:000095">
    <property type="entry name" value="Notch, isoform B"/>
    <property type="match status" value="1"/>
</dbReference>
<evidence type="ECO:0000259" key="15">
    <source>
        <dbReference type="PROSITE" id="PS50026"/>
    </source>
</evidence>
<gene>
    <name evidence="18" type="ORF">GDO86_020136</name>
</gene>
<dbReference type="SMART" id="SM00130">
    <property type="entry name" value="KR"/>
    <property type="match status" value="1"/>
</dbReference>
<dbReference type="PROSITE" id="PS00021">
    <property type="entry name" value="KRINGLE_1"/>
    <property type="match status" value="1"/>
</dbReference>
<evidence type="ECO:0000313" key="19">
    <source>
        <dbReference type="Proteomes" id="UP000812440"/>
    </source>
</evidence>
<comment type="caution">
    <text evidence="12">Lacks conserved residue(s) required for the propagation of feature annotation.</text>
</comment>
<dbReference type="AlphaFoldDB" id="A0A8T2ICD8"/>
<evidence type="ECO:0000256" key="10">
    <source>
        <dbReference type="ARBA" id="ARBA00023157"/>
    </source>
</evidence>
<evidence type="ECO:0000256" key="3">
    <source>
        <dbReference type="ARBA" id="ARBA00022536"/>
    </source>
</evidence>
<dbReference type="PRINTS" id="PR00722">
    <property type="entry name" value="CHYMOTRYPSIN"/>
</dbReference>
<dbReference type="SMART" id="SM00181">
    <property type="entry name" value="EGF"/>
    <property type="match status" value="2"/>
</dbReference>
<dbReference type="InterPro" id="IPR033116">
    <property type="entry name" value="TRYPSIN_SER"/>
</dbReference>
<evidence type="ECO:0000256" key="14">
    <source>
        <dbReference type="RuleBase" id="RU363034"/>
    </source>
</evidence>
<dbReference type="PRINTS" id="PR00018">
    <property type="entry name" value="KRINGLE"/>
</dbReference>
<evidence type="ECO:0000256" key="4">
    <source>
        <dbReference type="ARBA" id="ARBA00022572"/>
    </source>
</evidence>
<evidence type="ECO:0000256" key="8">
    <source>
        <dbReference type="ARBA" id="ARBA00022801"/>
    </source>
</evidence>
<feature type="domain" description="EGF-like" evidence="15">
    <location>
        <begin position="40"/>
        <end position="77"/>
    </location>
</feature>
<comment type="caution">
    <text evidence="18">The sequence shown here is derived from an EMBL/GenBank/DDBJ whole genome shotgun (WGS) entry which is preliminary data.</text>
</comment>
<dbReference type="InterPro" id="IPR043504">
    <property type="entry name" value="Peptidase_S1_PA_chymotrypsin"/>
</dbReference>
<dbReference type="Gene3D" id="2.10.25.10">
    <property type="entry name" value="Laminin"/>
    <property type="match status" value="1"/>
</dbReference>
<dbReference type="FunFam" id="2.40.20.10:FF:000001">
    <property type="entry name" value="Urokinase-type plasminogen activator"/>
    <property type="match status" value="1"/>
</dbReference>
<evidence type="ECO:0000256" key="7">
    <source>
        <dbReference type="ARBA" id="ARBA00022737"/>
    </source>
</evidence>
<organism evidence="18 19">
    <name type="scientific">Hymenochirus boettgeri</name>
    <name type="common">Congo dwarf clawed frog</name>
    <dbReference type="NCBI Taxonomy" id="247094"/>
    <lineage>
        <taxon>Eukaryota</taxon>
        <taxon>Metazoa</taxon>
        <taxon>Chordata</taxon>
        <taxon>Craniata</taxon>
        <taxon>Vertebrata</taxon>
        <taxon>Euteleostomi</taxon>
        <taxon>Amphibia</taxon>
        <taxon>Batrachia</taxon>
        <taxon>Anura</taxon>
        <taxon>Pipoidea</taxon>
        <taxon>Pipidae</taxon>
        <taxon>Pipinae</taxon>
        <taxon>Hymenochirus</taxon>
    </lineage>
</organism>
<dbReference type="Pfam" id="PF00008">
    <property type="entry name" value="EGF"/>
    <property type="match status" value="1"/>
</dbReference>
<evidence type="ECO:0000256" key="12">
    <source>
        <dbReference type="PROSITE-ProRule" id="PRU00076"/>
    </source>
</evidence>
<evidence type="ECO:0000259" key="16">
    <source>
        <dbReference type="PROSITE" id="PS50070"/>
    </source>
</evidence>
<dbReference type="CDD" id="cd00190">
    <property type="entry name" value="Tryp_SPc"/>
    <property type="match status" value="1"/>
</dbReference>
<dbReference type="SMART" id="SM00020">
    <property type="entry name" value="Tryp_SPc"/>
    <property type="match status" value="1"/>
</dbReference>
<dbReference type="SUPFAM" id="SSF50494">
    <property type="entry name" value="Trypsin-like serine proteases"/>
    <property type="match status" value="1"/>
</dbReference>
<keyword evidence="5 14" id="KW-0645">Protease</keyword>
<name>A0A8T2ICD8_9PIPI</name>
<evidence type="ECO:0000313" key="18">
    <source>
        <dbReference type="EMBL" id="KAG8430685.1"/>
    </source>
</evidence>
<comment type="similarity">
    <text evidence="11">Belongs to the peptidase S1 family. CLIP subfamily.</text>
</comment>
<proteinExistence type="inferred from homology"/>
<dbReference type="InterPro" id="IPR013806">
    <property type="entry name" value="Kringle-like"/>
</dbReference>
<reference evidence="18" key="1">
    <citation type="thesis" date="2020" institute="ProQuest LLC" country="789 East Eisenhower Parkway, Ann Arbor, MI, USA">
        <title>Comparative Genomics and Chromosome Evolution.</title>
        <authorList>
            <person name="Mudd A.B."/>
        </authorList>
    </citation>
    <scope>NUCLEOTIDE SEQUENCE</scope>
    <source>
        <strain evidence="18">Female2</strain>
        <tissue evidence="18">Blood</tissue>
    </source>
</reference>
<dbReference type="CDD" id="cd00108">
    <property type="entry name" value="KR"/>
    <property type="match status" value="1"/>
</dbReference>
<dbReference type="InterPro" id="IPR018114">
    <property type="entry name" value="TRYPSIN_HIS"/>
</dbReference>
<dbReference type="InterPro" id="IPR038178">
    <property type="entry name" value="Kringle_sf"/>
</dbReference>
<feature type="domain" description="Kringle" evidence="16">
    <location>
        <begin position="82"/>
        <end position="165"/>
    </location>
</feature>
<dbReference type="FunFam" id="2.40.10.10:FF:000002">
    <property type="entry name" value="Transmembrane protease serine"/>
    <property type="match status" value="1"/>
</dbReference>
<evidence type="ECO:0000256" key="2">
    <source>
        <dbReference type="ARBA" id="ARBA00022525"/>
    </source>
</evidence>
<dbReference type="PROSITE" id="PS50070">
    <property type="entry name" value="KRINGLE_2"/>
    <property type="match status" value="1"/>
</dbReference>
<dbReference type="EMBL" id="JAACNH010000701">
    <property type="protein sequence ID" value="KAG8430685.1"/>
    <property type="molecule type" value="Genomic_DNA"/>
</dbReference>
<dbReference type="InterPro" id="IPR000001">
    <property type="entry name" value="Kringle"/>
</dbReference>
<dbReference type="Gene3D" id="2.40.10.10">
    <property type="entry name" value="Trypsin-like serine proteases"/>
    <property type="match status" value="1"/>
</dbReference>
<dbReference type="Pfam" id="PF00089">
    <property type="entry name" value="Trypsin"/>
    <property type="match status" value="1"/>
</dbReference>
<dbReference type="PROSITE" id="PS00135">
    <property type="entry name" value="TRYPSIN_SER"/>
    <property type="match status" value="1"/>
</dbReference>
<dbReference type="OrthoDB" id="9937281at2759"/>
<keyword evidence="3 12" id="KW-0245">EGF-like domain</keyword>
<keyword evidence="6" id="KW-0732">Signal</keyword>
<dbReference type="Gene3D" id="2.40.20.10">
    <property type="entry name" value="Plasminogen Kringle 4"/>
    <property type="match status" value="1"/>
</dbReference>
<evidence type="ECO:0000256" key="13">
    <source>
        <dbReference type="PROSITE-ProRule" id="PRU00121"/>
    </source>
</evidence>